<organism evidence="3 4">
    <name type="scientific">Candidatus Clostridium stratigraminis</name>
    <dbReference type="NCBI Taxonomy" id="3381661"/>
    <lineage>
        <taxon>Bacteria</taxon>
        <taxon>Bacillati</taxon>
        <taxon>Bacillota</taxon>
        <taxon>Clostridia</taxon>
        <taxon>Eubacteriales</taxon>
        <taxon>Clostridiaceae</taxon>
        <taxon>Clostridium</taxon>
    </lineage>
</organism>
<comment type="caution">
    <text evidence="3">The sequence shown here is derived from an EMBL/GenBank/DDBJ whole genome shotgun (WGS) entry which is preliminary data.</text>
</comment>
<dbReference type="Proteomes" id="UP001623591">
    <property type="component" value="Unassembled WGS sequence"/>
</dbReference>
<keyword evidence="1" id="KW-0812">Transmembrane</keyword>
<sequence length="304" mass="33778">MKKIKFIYIILVIILLFTGCGSKSASKNSVSTAPQAASGLNAQDQSANSNLSISNESTADSAKATVATNTKAPIKQTDQEKKIIRFCTLLIQEDDLGKLSDSIQKKTKELGGYIESDDTMEQRLTTVVRIPSDKFDEFVKFTENGYKVISKNINTNNITDAYVDNDARLKNLRAQEDQILTILKKANTVDEVLKVQAELYRIRGEADSLEAMKKSWDKQVDYSTITINADKKAIVPDSKKTIIGVSEFFKAIGKGFSNTSVAIILFLENLLIFIFSNIIVLAILGAVGFFGFRWYKKNNKIDSK</sequence>
<keyword evidence="1" id="KW-1133">Transmembrane helix</keyword>
<evidence type="ECO:0000259" key="2">
    <source>
        <dbReference type="Pfam" id="PF14257"/>
    </source>
</evidence>
<proteinExistence type="predicted"/>
<dbReference type="EMBL" id="JBJHZZ010000013">
    <property type="protein sequence ID" value="MFL0248117.1"/>
    <property type="molecule type" value="Genomic_DNA"/>
</dbReference>
<feature type="domain" description="DUF4349" evidence="2">
    <location>
        <begin position="82"/>
        <end position="289"/>
    </location>
</feature>
<dbReference type="InterPro" id="IPR025645">
    <property type="entry name" value="DUF4349"/>
</dbReference>
<evidence type="ECO:0000313" key="4">
    <source>
        <dbReference type="Proteomes" id="UP001623591"/>
    </source>
</evidence>
<feature type="transmembrane region" description="Helical" evidence="1">
    <location>
        <begin position="270"/>
        <end position="295"/>
    </location>
</feature>
<keyword evidence="1" id="KW-0472">Membrane</keyword>
<dbReference type="PROSITE" id="PS51257">
    <property type="entry name" value="PROKAR_LIPOPROTEIN"/>
    <property type="match status" value="1"/>
</dbReference>
<gene>
    <name evidence="3" type="ORF">ACJDUG_14240</name>
</gene>
<evidence type="ECO:0000313" key="3">
    <source>
        <dbReference type="EMBL" id="MFL0248117.1"/>
    </source>
</evidence>
<protein>
    <submittedName>
        <fullName evidence="3">DUF4349 domain-containing protein</fullName>
    </submittedName>
</protein>
<reference evidence="3 4" key="1">
    <citation type="submission" date="2024-11" db="EMBL/GenBank/DDBJ databases">
        <authorList>
            <person name="Heng Y.C."/>
            <person name="Lim A.C.H."/>
            <person name="Lee J.K.Y."/>
            <person name="Kittelmann S."/>
        </authorList>
    </citation>
    <scope>NUCLEOTIDE SEQUENCE [LARGE SCALE GENOMIC DNA]</scope>
    <source>
        <strain evidence="3 4">WILCCON 0185</strain>
    </source>
</reference>
<evidence type="ECO:0000256" key="1">
    <source>
        <dbReference type="SAM" id="Phobius"/>
    </source>
</evidence>
<dbReference type="Pfam" id="PF14257">
    <property type="entry name" value="DUF4349"/>
    <property type="match status" value="1"/>
</dbReference>
<dbReference type="RefSeq" id="WP_406770548.1">
    <property type="nucleotide sequence ID" value="NZ_JBJHZZ010000013.1"/>
</dbReference>
<keyword evidence="4" id="KW-1185">Reference proteome</keyword>
<accession>A0ABW8T7H7</accession>
<name>A0ABW8T7H7_9CLOT</name>